<gene>
    <name evidence="2" type="ORF">KC19_1G332400</name>
    <name evidence="3" type="ORF">KC19_1G332900</name>
</gene>
<keyword evidence="4" id="KW-1185">Reference proteome</keyword>
<reference evidence="2" key="1">
    <citation type="submission" date="2020-06" db="EMBL/GenBank/DDBJ databases">
        <title>WGS assembly of Ceratodon purpureus strain R40.</title>
        <authorList>
            <person name="Carey S.B."/>
            <person name="Jenkins J."/>
            <person name="Shu S."/>
            <person name="Lovell J.T."/>
            <person name="Sreedasyam A."/>
            <person name="Maumus F."/>
            <person name="Tiley G.P."/>
            <person name="Fernandez-Pozo N."/>
            <person name="Barry K."/>
            <person name="Chen C."/>
            <person name="Wang M."/>
            <person name="Lipzen A."/>
            <person name="Daum C."/>
            <person name="Saski C.A."/>
            <person name="Payton A.C."/>
            <person name="Mcbreen J.C."/>
            <person name="Conrad R.E."/>
            <person name="Kollar L.M."/>
            <person name="Olsson S."/>
            <person name="Huttunen S."/>
            <person name="Landis J.B."/>
            <person name="Wickett N.J."/>
            <person name="Johnson M.G."/>
            <person name="Rensing S.A."/>
            <person name="Grimwood J."/>
            <person name="Schmutz J."/>
            <person name="Mcdaniel S.F."/>
        </authorList>
    </citation>
    <scope>NUCLEOTIDE SEQUENCE</scope>
    <source>
        <strain evidence="2">R40</strain>
    </source>
</reference>
<comment type="caution">
    <text evidence="2">The sequence shown here is derived from an EMBL/GenBank/DDBJ whole genome shotgun (WGS) entry which is preliminary data.</text>
</comment>
<accession>A0A8T0JC31</accession>
<feature type="signal peptide" evidence="1">
    <location>
        <begin position="1"/>
        <end position="18"/>
    </location>
</feature>
<evidence type="ECO:0000313" key="2">
    <source>
        <dbReference type="EMBL" id="KAG0593470.1"/>
    </source>
</evidence>
<feature type="chain" id="PRO_5036435088" evidence="1">
    <location>
        <begin position="19"/>
        <end position="90"/>
    </location>
</feature>
<dbReference type="EMBL" id="CM026421">
    <property type="protein sequence ID" value="KAG0593470.1"/>
    <property type="molecule type" value="Genomic_DNA"/>
</dbReference>
<proteinExistence type="predicted"/>
<evidence type="ECO:0000313" key="3">
    <source>
        <dbReference type="EMBL" id="KAG0593477.1"/>
    </source>
</evidence>
<organism evidence="2 4">
    <name type="scientific">Ceratodon purpureus</name>
    <name type="common">Fire moss</name>
    <name type="synonym">Dicranum purpureum</name>
    <dbReference type="NCBI Taxonomy" id="3225"/>
    <lineage>
        <taxon>Eukaryota</taxon>
        <taxon>Viridiplantae</taxon>
        <taxon>Streptophyta</taxon>
        <taxon>Embryophyta</taxon>
        <taxon>Bryophyta</taxon>
        <taxon>Bryophytina</taxon>
        <taxon>Bryopsida</taxon>
        <taxon>Dicranidae</taxon>
        <taxon>Pseudoditrichales</taxon>
        <taxon>Ditrichaceae</taxon>
        <taxon>Ceratodon</taxon>
    </lineage>
</organism>
<protein>
    <submittedName>
        <fullName evidence="2">Uncharacterized protein</fullName>
    </submittedName>
</protein>
<dbReference type="Proteomes" id="UP000822688">
    <property type="component" value="Chromosome 1"/>
</dbReference>
<evidence type="ECO:0000313" key="4">
    <source>
        <dbReference type="Proteomes" id="UP000822688"/>
    </source>
</evidence>
<sequence>MHLYKVLFFVLCSLGVEWVPLPLGLLSQGPGTRDQGCIMSLALFCCALGVPSRPSSPPSWPLRGSSSLPAWLCGWVSEPLPSLCAAVAYE</sequence>
<evidence type="ECO:0000256" key="1">
    <source>
        <dbReference type="SAM" id="SignalP"/>
    </source>
</evidence>
<dbReference type="AlphaFoldDB" id="A0A8T0JC31"/>
<keyword evidence="1" id="KW-0732">Signal</keyword>
<name>A0A8T0JC31_CERPU</name>
<dbReference type="EMBL" id="CM026421">
    <property type="protein sequence ID" value="KAG0593477.1"/>
    <property type="molecule type" value="Genomic_DNA"/>
</dbReference>